<dbReference type="Pfam" id="PF20180">
    <property type="entry name" value="UQCC2_CBP6"/>
    <property type="match status" value="1"/>
</dbReference>
<organism evidence="1 2">
    <name type="scientific">Mixia osmundae (strain CBS 9802 / IAM 14324 / JCM 22182 / KY 12970)</name>
    <dbReference type="NCBI Taxonomy" id="764103"/>
    <lineage>
        <taxon>Eukaryota</taxon>
        <taxon>Fungi</taxon>
        <taxon>Dikarya</taxon>
        <taxon>Basidiomycota</taxon>
        <taxon>Pucciniomycotina</taxon>
        <taxon>Mixiomycetes</taxon>
        <taxon>Mixiales</taxon>
        <taxon>Mixiaceae</taxon>
        <taxon>Mixia</taxon>
    </lineage>
</organism>
<accession>G7DVA0</accession>
<dbReference type="OMA" id="FPKHYAR"/>
<name>G7DVA0_MIXOS</name>
<dbReference type="EMBL" id="BABT02000037">
    <property type="protein sequence ID" value="GAA94510.1"/>
    <property type="molecule type" value="Genomic_DNA"/>
</dbReference>
<dbReference type="eggNOG" id="ENOG502R2ET">
    <property type="taxonomic scope" value="Eukaryota"/>
</dbReference>
<proteinExistence type="predicted"/>
<dbReference type="PANTHER" id="PTHR28250">
    <property type="entry name" value="CYTOCHROME B PRE-MRNA-PROCESSING PROTEIN 6"/>
    <property type="match status" value="1"/>
</dbReference>
<dbReference type="GO" id="GO:0034551">
    <property type="term" value="P:mitochondrial respiratory chain complex III assembly"/>
    <property type="evidence" value="ECO:0007669"/>
    <property type="project" value="TreeGrafter"/>
</dbReference>
<dbReference type="InterPro" id="IPR037653">
    <property type="entry name" value="Cbp6"/>
</dbReference>
<reference evidence="1 2" key="1">
    <citation type="journal article" date="2011" name="J. Gen. Appl. Microbiol.">
        <title>Draft genome sequencing of the enigmatic basidiomycete Mixia osmundae.</title>
        <authorList>
            <person name="Nishida H."/>
            <person name="Nagatsuka Y."/>
            <person name="Sugiyama J."/>
        </authorList>
    </citation>
    <scope>NUCLEOTIDE SEQUENCE [LARGE SCALE GENOMIC DNA]</scope>
    <source>
        <strain evidence="2">CBS 9802 / IAM 14324 / JCM 22182 / KY 12970</strain>
    </source>
</reference>
<protein>
    <submittedName>
        <fullName evidence="1">Uncharacterized protein</fullName>
    </submittedName>
</protein>
<evidence type="ECO:0000313" key="2">
    <source>
        <dbReference type="Proteomes" id="UP000009131"/>
    </source>
</evidence>
<dbReference type="HOGENOM" id="CLU_138679_2_0_1"/>
<dbReference type="GO" id="GO:0043022">
    <property type="term" value="F:ribosome binding"/>
    <property type="evidence" value="ECO:0007669"/>
    <property type="project" value="InterPro"/>
</dbReference>
<sequence length="118" mass="13342">MSGRSVVASVKKLAQAWPKDRIRPQFQFCDAFVSAAERSFGSKETLSSAEQASAQRMVASLQRLQRNDAKNRYPVGPIITQPQSMPKHYVNLLQGLQRAESGEEPRFARLKRFFGMQI</sequence>
<dbReference type="PANTHER" id="PTHR28250:SF1">
    <property type="entry name" value="CYTOCHROME B PRE-MRNA-PROCESSING PROTEIN 6"/>
    <property type="match status" value="1"/>
</dbReference>
<dbReference type="GO" id="GO:0061671">
    <property type="term" value="C:Cbp3p-Cbp6 complex"/>
    <property type="evidence" value="ECO:0007669"/>
    <property type="project" value="InterPro"/>
</dbReference>
<dbReference type="InParanoid" id="G7DVA0"/>
<comment type="caution">
    <text evidence="1">The sequence shown here is derived from an EMBL/GenBank/DDBJ whole genome shotgun (WGS) entry which is preliminary data.</text>
</comment>
<dbReference type="Proteomes" id="UP000009131">
    <property type="component" value="Unassembled WGS sequence"/>
</dbReference>
<keyword evidence="2" id="KW-1185">Reference proteome</keyword>
<gene>
    <name evidence="1" type="primary">Mo01162</name>
    <name evidence="1" type="ORF">E5Q_01162</name>
</gene>
<dbReference type="AlphaFoldDB" id="G7DVA0"/>
<dbReference type="OrthoDB" id="2107880at2759"/>
<dbReference type="RefSeq" id="XP_014570704.1">
    <property type="nucleotide sequence ID" value="XM_014715218.1"/>
</dbReference>
<evidence type="ECO:0000313" key="1">
    <source>
        <dbReference type="EMBL" id="GAA94510.1"/>
    </source>
</evidence>
<reference evidence="1 2" key="2">
    <citation type="journal article" date="2012" name="Open Biol.">
        <title>Characteristics of nucleosomes and linker DNA regions on the genome of the basidiomycete Mixia osmundae revealed by mono- and dinucleosome mapping.</title>
        <authorList>
            <person name="Nishida H."/>
            <person name="Kondo S."/>
            <person name="Matsumoto T."/>
            <person name="Suzuki Y."/>
            <person name="Yoshikawa H."/>
            <person name="Taylor T.D."/>
            <person name="Sugiyama J."/>
        </authorList>
    </citation>
    <scope>NUCLEOTIDE SEQUENCE [LARGE SCALE GENOMIC DNA]</scope>
    <source>
        <strain evidence="2">CBS 9802 / IAM 14324 / JCM 22182 / KY 12970</strain>
    </source>
</reference>